<dbReference type="GO" id="GO:0009279">
    <property type="term" value="C:cell outer membrane"/>
    <property type="evidence" value="ECO:0007669"/>
    <property type="project" value="UniProtKB-SubCell"/>
</dbReference>
<dbReference type="InterPro" id="IPR037066">
    <property type="entry name" value="Plug_dom_sf"/>
</dbReference>
<keyword evidence="6" id="KW-1185">Reference proteome</keyword>
<dbReference type="InterPro" id="IPR012910">
    <property type="entry name" value="Plug_dom"/>
</dbReference>
<dbReference type="SUPFAM" id="SSF49464">
    <property type="entry name" value="Carboxypeptidase regulatory domain-like"/>
    <property type="match status" value="1"/>
</dbReference>
<dbReference type="Pfam" id="PF13715">
    <property type="entry name" value="CarbopepD_reg_2"/>
    <property type="match status" value="1"/>
</dbReference>
<dbReference type="InterPro" id="IPR023996">
    <property type="entry name" value="TonB-dep_OMP_SusC/RagA"/>
</dbReference>
<dbReference type="SUPFAM" id="SSF56935">
    <property type="entry name" value="Porins"/>
    <property type="match status" value="1"/>
</dbReference>
<evidence type="ECO:0000256" key="2">
    <source>
        <dbReference type="RuleBase" id="RU003357"/>
    </source>
</evidence>
<organism evidence="5 6">
    <name type="scientific">Puia dinghuensis</name>
    <dbReference type="NCBI Taxonomy" id="1792502"/>
    <lineage>
        <taxon>Bacteria</taxon>
        <taxon>Pseudomonadati</taxon>
        <taxon>Bacteroidota</taxon>
        <taxon>Chitinophagia</taxon>
        <taxon>Chitinophagales</taxon>
        <taxon>Chitinophagaceae</taxon>
        <taxon>Puia</taxon>
    </lineage>
</organism>
<dbReference type="Proteomes" id="UP000607559">
    <property type="component" value="Unassembled WGS sequence"/>
</dbReference>
<keyword evidence="1" id="KW-0812">Transmembrane</keyword>
<proteinExistence type="inferred from homology"/>
<evidence type="ECO:0000313" key="5">
    <source>
        <dbReference type="EMBL" id="GGB16358.1"/>
    </source>
</evidence>
<dbReference type="InterPro" id="IPR008969">
    <property type="entry name" value="CarboxyPept-like_regulatory"/>
</dbReference>
<dbReference type="Gene3D" id="2.60.40.1120">
    <property type="entry name" value="Carboxypeptidase-like, regulatory domain"/>
    <property type="match status" value="1"/>
</dbReference>
<dbReference type="EMBL" id="BMJC01000005">
    <property type="protein sequence ID" value="GGB16358.1"/>
    <property type="molecule type" value="Genomic_DNA"/>
</dbReference>
<gene>
    <name evidence="5" type="ORF">GCM10011511_45210</name>
</gene>
<dbReference type="InterPro" id="IPR039426">
    <property type="entry name" value="TonB-dep_rcpt-like"/>
</dbReference>
<protein>
    <submittedName>
        <fullName evidence="5">SusC/RagA family TonB-linked outer membrane protein</fullName>
    </submittedName>
</protein>
<comment type="similarity">
    <text evidence="1 2">Belongs to the TonB-dependent receptor family.</text>
</comment>
<dbReference type="NCBIfam" id="TIGR04057">
    <property type="entry name" value="SusC_RagA_signa"/>
    <property type="match status" value="1"/>
</dbReference>
<evidence type="ECO:0000313" key="6">
    <source>
        <dbReference type="Proteomes" id="UP000607559"/>
    </source>
</evidence>
<evidence type="ECO:0000259" key="4">
    <source>
        <dbReference type="Pfam" id="PF07715"/>
    </source>
</evidence>
<comment type="caution">
    <text evidence="5">The sequence shown here is derived from an EMBL/GenBank/DDBJ whole genome shotgun (WGS) entry which is preliminary data.</text>
</comment>
<feature type="domain" description="TonB-dependent receptor plug" evidence="4">
    <location>
        <begin position="248"/>
        <end position="354"/>
    </location>
</feature>
<dbReference type="InterPro" id="IPR023997">
    <property type="entry name" value="TonB-dep_OMP_SusC/RagA_CS"/>
</dbReference>
<dbReference type="Gene3D" id="2.170.130.10">
    <property type="entry name" value="TonB-dependent receptor, plug domain"/>
    <property type="match status" value="1"/>
</dbReference>
<dbReference type="InterPro" id="IPR000531">
    <property type="entry name" value="Beta-barrel_TonB"/>
</dbReference>
<sequence length="1168" mass="127683">MRRRPFTGKLLFFVLFFLGGSNLMNARSQTNAWLTSYSQVSLSVANQTQEPRAQARSISNILADARKVFDVDFIYESRILPEARLVIDVEKYKTVEDFLDELLRPYNLKYKKVLAKAYVIYSSNTELKKLVSGLVHGNTEMTTELLHTSGADARSIVVTGRLVDEKGAPLEGVSVTIKGSNKGTLTDKEGNFRLDVQNENAVLVFSLVGYQTKEELVGRQTDIQLTLATQSQGLNEVIVVGYGTQKKSVVTGAISSVKSSDLEDQPVNRLEDALQGRTSGVTIAANSGQPGSSEQVRVRGTTSINNSDPLYVVDGVPLDGGGLDYLNPADIESIEVLKDAASQAIYGARAAAGVILVTTKKGKAGTMRVAYDGYYGTQAPSRKLHLLNATQYATLRNESSLAAGPGHGIIFANPASLGQGTDWQSQIFDNSASEMSHQLSFSGGTDKSTFFSSLGYFDQNGIVADPISWYKRLTARFNGSHKINPWLSFGENIGYSYIKNQGLGNTNSEFGGPLSSAINLDPVTPVVITDPTILNDQNSIYNRKPVERDALGRPYAISNYVGQEETNPLAYIKTQQGYNWSHNIVANGYLAVMPIKGLELRTSIGTKLAFWGSNSFTDSFYLNGSTGNAIPTFNRDNENLFIWDWENTASYNRHFGLHNLTALIGTSAWENNQGTGISGSFQYMPVNTLGQATPNYSLPNADKVANGYDGIVHHVSSEFARVVYSYDDRYLLEGQIRRDGSTKFGPNNKYGYFPGGSVGWVVSRESFFPTDRNPITFLKVRGSYGVTGSDNIGDFLYESTVSGGRNYMMGNGYAIGYSPNAPPNPNLKWEQTKQTDVGFDAVVMNNITVTFDAYNKKTTGMLLAEQLPEYVGASGQPTGNVADMTNKGLELELGYTKKVGQVQLGFRANGSLLQNRINSMGVTPYTVVSTFQSSAYEISRNTPGHAIGSFYGFKTLGIFQTQADVNNYVNKSGQLIQPNAKPGDFKWADLDGDGQITSKDRTFIGDPTPHYTYGFTATAAWKGFDILVFGQGAGGNVIFQGLRRLDIQSANYSTKALGRWTGPGSTNSFPRLVDGDPNSNFTNPSGFYLEPGAYFRIKTLQLGYTIPQSLLRRWTLQKVRVYLTGYNLVTFTHYTGYDPEIGGGKNTSIDRGFYPQARTLQAGLSVGF</sequence>
<reference evidence="5" key="2">
    <citation type="submission" date="2020-09" db="EMBL/GenBank/DDBJ databases">
        <authorList>
            <person name="Sun Q."/>
            <person name="Zhou Y."/>
        </authorList>
    </citation>
    <scope>NUCLEOTIDE SEQUENCE</scope>
    <source>
        <strain evidence="5">CGMCC 1.15448</strain>
    </source>
</reference>
<evidence type="ECO:0000256" key="1">
    <source>
        <dbReference type="PROSITE-ProRule" id="PRU01360"/>
    </source>
</evidence>
<dbReference type="PROSITE" id="PS52016">
    <property type="entry name" value="TONB_DEPENDENT_REC_3"/>
    <property type="match status" value="1"/>
</dbReference>
<feature type="domain" description="TonB-dependent receptor-like beta-barrel" evidence="3">
    <location>
        <begin position="604"/>
        <end position="1128"/>
    </location>
</feature>
<keyword evidence="1" id="KW-0813">Transport</keyword>
<dbReference type="Pfam" id="PF00593">
    <property type="entry name" value="TonB_dep_Rec_b-barrel"/>
    <property type="match status" value="1"/>
</dbReference>
<keyword evidence="2" id="KW-0798">TonB box</keyword>
<name>A0A8J2XVG2_9BACT</name>
<reference evidence="5" key="1">
    <citation type="journal article" date="2014" name="Int. J. Syst. Evol. Microbiol.">
        <title>Complete genome sequence of Corynebacterium casei LMG S-19264T (=DSM 44701T), isolated from a smear-ripened cheese.</title>
        <authorList>
            <consortium name="US DOE Joint Genome Institute (JGI-PGF)"/>
            <person name="Walter F."/>
            <person name="Albersmeier A."/>
            <person name="Kalinowski J."/>
            <person name="Ruckert C."/>
        </authorList>
    </citation>
    <scope>NUCLEOTIDE SEQUENCE</scope>
    <source>
        <strain evidence="5">CGMCC 1.15448</strain>
    </source>
</reference>
<comment type="subcellular location">
    <subcellularLocation>
        <location evidence="1">Cell outer membrane</location>
        <topology evidence="1">Multi-pass membrane protein</topology>
    </subcellularLocation>
</comment>
<dbReference type="NCBIfam" id="TIGR04056">
    <property type="entry name" value="OMP_RagA_SusC"/>
    <property type="match status" value="1"/>
</dbReference>
<dbReference type="Pfam" id="PF07715">
    <property type="entry name" value="Plug"/>
    <property type="match status" value="1"/>
</dbReference>
<accession>A0A8J2XVG2</accession>
<keyword evidence="1" id="KW-1134">Transmembrane beta strand</keyword>
<evidence type="ECO:0000259" key="3">
    <source>
        <dbReference type="Pfam" id="PF00593"/>
    </source>
</evidence>
<dbReference type="AlphaFoldDB" id="A0A8J2XVG2"/>
<keyword evidence="1" id="KW-0998">Cell outer membrane</keyword>
<dbReference type="RefSeq" id="WP_229689042.1">
    <property type="nucleotide sequence ID" value="NZ_BMJC01000005.1"/>
</dbReference>
<keyword evidence="1 2" id="KW-0472">Membrane</keyword>